<name>A0ACC3SCG1_9PEZI</name>
<accession>A0ACC3SCG1</accession>
<dbReference type="Proteomes" id="UP001320706">
    <property type="component" value="Unassembled WGS sequence"/>
</dbReference>
<gene>
    <name evidence="1" type="ORF">M8818_004160</name>
</gene>
<sequence length="523" mass="59172">MNKAAQGRVFVWRPDAQFRRATLRTAMNPIDIGPPAIPSEDEPILIRPSTPRPQQQAFSFAPPTPRFPQQGFSSAPPTSRPQQQAFSSAPPTPRPQQQAFSSTTRSGTESVRGADIDGRGSSNNSASNSEGAAPRCIFLDENMSDHQSFLSLTIFLFLIHYSSLTDTRPLSEFIQQVRTIAEIHSIPTDRAVADLCELLGSVSVVWNRFNVGSTLANKITWETALEEAIDASDMYDILEVSSADEGHGHEYHTPEHGSCWSPWQWAIVQLMSASVRNLEVRSLHPNHVVQMDLDDMNEWFKDESAREEANRSRRGEYISWFTIPVAEKIARLGQVVYFLENRLPAWRDREGKNEATDLSRRAERGGFEMLQDFAMIRTLADWFRAEKTRWEEKLHDAGNAPWRSIGWSGFPTDRALLASRGTMDSSGLPIATLVKSWSNTFELHIENRQNHATREDRRKVYLAGLLYGRVSTCRGLCYDNATRRKWRHSIRDSNRVPESLAKSRTTVRKLGLASVSRKAMWLA</sequence>
<dbReference type="EMBL" id="JAMKPW020000020">
    <property type="protein sequence ID" value="KAK8207907.1"/>
    <property type="molecule type" value="Genomic_DNA"/>
</dbReference>
<proteinExistence type="predicted"/>
<evidence type="ECO:0000313" key="2">
    <source>
        <dbReference type="Proteomes" id="UP001320706"/>
    </source>
</evidence>
<evidence type="ECO:0000313" key="1">
    <source>
        <dbReference type="EMBL" id="KAK8207907.1"/>
    </source>
</evidence>
<reference evidence="1" key="1">
    <citation type="submission" date="2024-02" db="EMBL/GenBank/DDBJ databases">
        <title>Metagenome Assembled Genome of Zalaria obscura JY119.</title>
        <authorList>
            <person name="Vighnesh L."/>
            <person name="Jagadeeshwari U."/>
            <person name="Venkata Ramana C."/>
            <person name="Sasikala C."/>
        </authorList>
    </citation>
    <scope>NUCLEOTIDE SEQUENCE</scope>
    <source>
        <strain evidence="1">JY119</strain>
    </source>
</reference>
<comment type="caution">
    <text evidence="1">The sequence shown here is derived from an EMBL/GenBank/DDBJ whole genome shotgun (WGS) entry which is preliminary data.</text>
</comment>
<protein>
    <submittedName>
        <fullName evidence="1">Uncharacterized protein</fullName>
    </submittedName>
</protein>
<keyword evidence="2" id="KW-1185">Reference proteome</keyword>
<organism evidence="1 2">
    <name type="scientific">Zalaria obscura</name>
    <dbReference type="NCBI Taxonomy" id="2024903"/>
    <lineage>
        <taxon>Eukaryota</taxon>
        <taxon>Fungi</taxon>
        <taxon>Dikarya</taxon>
        <taxon>Ascomycota</taxon>
        <taxon>Pezizomycotina</taxon>
        <taxon>Dothideomycetes</taxon>
        <taxon>Dothideomycetidae</taxon>
        <taxon>Dothideales</taxon>
        <taxon>Zalariaceae</taxon>
        <taxon>Zalaria</taxon>
    </lineage>
</organism>